<organism evidence="1 2">
    <name type="scientific">Mycolicibacterium llatzerense</name>
    <dbReference type="NCBI Taxonomy" id="280871"/>
    <lineage>
        <taxon>Bacteria</taxon>
        <taxon>Bacillati</taxon>
        <taxon>Actinomycetota</taxon>
        <taxon>Actinomycetes</taxon>
        <taxon>Mycobacteriales</taxon>
        <taxon>Mycobacteriaceae</taxon>
        <taxon>Mycolicibacterium</taxon>
    </lineage>
</organism>
<name>A0A0D1LHG3_9MYCO</name>
<keyword evidence="2" id="KW-1185">Reference proteome</keyword>
<reference evidence="1 2" key="1">
    <citation type="submission" date="2015-01" db="EMBL/GenBank/DDBJ databases">
        <title>Genome sequence of Mycobacterium llatzerense and Mycobacterium immunogenum recovered from brain abscess.</title>
        <authorList>
            <person name="Greninger A.L."/>
            <person name="Langelier C."/>
            <person name="Cunningham G."/>
            <person name="Chiu C.Y."/>
            <person name="Miller S."/>
        </authorList>
    </citation>
    <scope>NUCLEOTIDE SEQUENCE [LARGE SCALE GENOMIC DNA]</scope>
    <source>
        <strain evidence="1 2">CLUC14</strain>
    </source>
</reference>
<evidence type="ECO:0000313" key="2">
    <source>
        <dbReference type="Proteomes" id="UP000032221"/>
    </source>
</evidence>
<dbReference type="PATRIC" id="fig|280871.6.peg.1339"/>
<proteinExistence type="predicted"/>
<dbReference type="Proteomes" id="UP000032221">
    <property type="component" value="Unassembled WGS sequence"/>
</dbReference>
<dbReference type="AlphaFoldDB" id="A0A0D1LHG3"/>
<protein>
    <submittedName>
        <fullName evidence="1">Uncharacterized protein</fullName>
    </submittedName>
</protein>
<gene>
    <name evidence="1" type="ORF">TL10_06505</name>
</gene>
<comment type="caution">
    <text evidence="1">The sequence shown here is derived from an EMBL/GenBank/DDBJ whole genome shotgun (WGS) entry which is preliminary data.</text>
</comment>
<accession>A0A0D1LHG3</accession>
<dbReference type="EMBL" id="JXST01000006">
    <property type="protein sequence ID" value="KIU17902.1"/>
    <property type="molecule type" value="Genomic_DNA"/>
</dbReference>
<dbReference type="STRING" id="280871.TL10_06505"/>
<sequence>MCPICRSGQGSAGRAYAAFLDDVSLTIAYKRWPPVPPTPPNLPARRKWIARRSRIIVDGKTVYLLGWDLVSPSGRVRWFISRDVLAFMAPQVRLEELKAQSFEILQSIRVELIS</sequence>
<evidence type="ECO:0000313" key="1">
    <source>
        <dbReference type="EMBL" id="KIU17902.1"/>
    </source>
</evidence>